<feature type="compositionally biased region" description="Pro residues" evidence="1">
    <location>
        <begin position="51"/>
        <end position="69"/>
    </location>
</feature>
<feature type="transmembrane region" description="Helical" evidence="2">
    <location>
        <begin position="230"/>
        <end position="251"/>
    </location>
</feature>
<comment type="caution">
    <text evidence="3">The sequence shown here is derived from an EMBL/GenBank/DDBJ whole genome shotgun (WGS) entry which is preliminary data.</text>
</comment>
<gene>
    <name evidence="3" type="ORF">DUNSADRAFT_2880</name>
</gene>
<dbReference type="EMBL" id="MU070874">
    <property type="protein sequence ID" value="KAF5826499.1"/>
    <property type="molecule type" value="Genomic_DNA"/>
</dbReference>
<feature type="region of interest" description="Disordered" evidence="1">
    <location>
        <begin position="43"/>
        <end position="104"/>
    </location>
</feature>
<evidence type="ECO:0000256" key="1">
    <source>
        <dbReference type="SAM" id="MobiDB-lite"/>
    </source>
</evidence>
<feature type="transmembrane region" description="Helical" evidence="2">
    <location>
        <begin position="323"/>
        <end position="345"/>
    </location>
</feature>
<reference evidence="3" key="1">
    <citation type="submission" date="2017-08" db="EMBL/GenBank/DDBJ databases">
        <authorList>
            <person name="Polle J.E."/>
            <person name="Barry K."/>
            <person name="Cushman J."/>
            <person name="Schmutz J."/>
            <person name="Tran D."/>
            <person name="Hathwaick L.T."/>
            <person name="Yim W.C."/>
            <person name="Jenkins J."/>
            <person name="Mckie-Krisberg Z.M."/>
            <person name="Prochnik S."/>
            <person name="Lindquist E."/>
            <person name="Dockter R.B."/>
            <person name="Adam C."/>
            <person name="Molina H."/>
            <person name="Bunkerborg J."/>
            <person name="Jin E."/>
            <person name="Buchheim M."/>
            <person name="Magnuson J."/>
        </authorList>
    </citation>
    <scope>NUCLEOTIDE SEQUENCE</scope>
    <source>
        <strain evidence="3">CCAP 19/18</strain>
    </source>
</reference>
<protein>
    <submittedName>
        <fullName evidence="3">Uncharacterized protein</fullName>
    </submittedName>
</protein>
<dbReference type="PANTHER" id="PTHR12242:SF1">
    <property type="entry name" value="MYND-TYPE DOMAIN-CONTAINING PROTEIN"/>
    <property type="match status" value="1"/>
</dbReference>
<keyword evidence="2" id="KW-0812">Transmembrane</keyword>
<feature type="transmembrane region" description="Helical" evidence="2">
    <location>
        <begin position="283"/>
        <end position="303"/>
    </location>
</feature>
<evidence type="ECO:0000313" key="3">
    <source>
        <dbReference type="EMBL" id="KAF5826499.1"/>
    </source>
</evidence>
<name>A0ABQ7FVU2_DUNSA</name>
<evidence type="ECO:0000256" key="2">
    <source>
        <dbReference type="SAM" id="Phobius"/>
    </source>
</evidence>
<keyword evidence="2" id="KW-0472">Membrane</keyword>
<proteinExistence type="predicted"/>
<accession>A0ABQ7FVU2</accession>
<feature type="compositionally biased region" description="Low complexity" evidence="1">
    <location>
        <begin position="75"/>
        <end position="84"/>
    </location>
</feature>
<sequence>MTTTDGVGTRPPPQQAIIDGSCFVTPASKPHQSCIKEVLGNGSYPVRHSAVPPPPNAPGTPAPSAPPALLPEGTPPSSSTPSPSALAPHAGNFSMPSAAPRCTPAMTHTHHVTTAQAPHMCQAARPSTTCKNPIAEAAACFALPPPVPPAAPFPPPPPAPAIIPKEAVELNETCRFKKESAGEHGDHGDLYIMLWQPKGTGCRRWWEPFMPSTDDSLPPRPLNFFEKTYLLLYQTTFVASLTITIFFWSALSGSDVRATHVLKHGAHAFAMLLDVSLSRMPAVAFHIIVAFWYAVLYSIFMFIYQIEMWRYQLVRWDDRLSPLAYVVLFLVVVLLYMVMFGIVHLRERLIFITKRYLAQPAR</sequence>
<dbReference type="PANTHER" id="PTHR12242">
    <property type="entry name" value="OS02G0130600 PROTEIN-RELATED"/>
    <property type="match status" value="1"/>
</dbReference>
<evidence type="ECO:0000313" key="4">
    <source>
        <dbReference type="Proteomes" id="UP000815325"/>
    </source>
</evidence>
<keyword evidence="2" id="KW-1133">Transmembrane helix</keyword>
<dbReference type="Proteomes" id="UP000815325">
    <property type="component" value="Unassembled WGS sequence"/>
</dbReference>
<organism evidence="3 4">
    <name type="scientific">Dunaliella salina</name>
    <name type="common">Green alga</name>
    <name type="synonym">Protococcus salinus</name>
    <dbReference type="NCBI Taxonomy" id="3046"/>
    <lineage>
        <taxon>Eukaryota</taxon>
        <taxon>Viridiplantae</taxon>
        <taxon>Chlorophyta</taxon>
        <taxon>core chlorophytes</taxon>
        <taxon>Chlorophyceae</taxon>
        <taxon>CS clade</taxon>
        <taxon>Chlamydomonadales</taxon>
        <taxon>Dunaliellaceae</taxon>
        <taxon>Dunaliella</taxon>
    </lineage>
</organism>
<keyword evidence="4" id="KW-1185">Reference proteome</keyword>